<dbReference type="SUPFAM" id="SSF52833">
    <property type="entry name" value="Thioredoxin-like"/>
    <property type="match status" value="1"/>
</dbReference>
<dbReference type="InterPro" id="IPR050553">
    <property type="entry name" value="Thioredoxin_ResA/DsbE_sf"/>
</dbReference>
<dbReference type="GO" id="GO:0042158">
    <property type="term" value="P:lipoprotein biosynthetic process"/>
    <property type="evidence" value="ECO:0007669"/>
    <property type="project" value="InterPro"/>
</dbReference>
<evidence type="ECO:0000256" key="2">
    <source>
        <dbReference type="ARBA" id="ARBA00022748"/>
    </source>
</evidence>
<comment type="subcellular location">
    <subcellularLocation>
        <location evidence="1">Cell envelope</location>
    </subcellularLocation>
</comment>
<geneLocation type="plasmid" evidence="7 8">
    <name>pIBU218</name>
</geneLocation>
<dbReference type="PANTHER" id="PTHR42852">
    <property type="entry name" value="THIOL:DISULFIDE INTERCHANGE PROTEIN DSBE"/>
    <property type="match status" value="1"/>
</dbReference>
<dbReference type="Gene3D" id="3.40.30.10">
    <property type="entry name" value="Glutaredoxin"/>
    <property type="match status" value="1"/>
</dbReference>
<feature type="transmembrane region" description="Helical" evidence="5">
    <location>
        <begin position="74"/>
        <end position="95"/>
    </location>
</feature>
<dbReference type="RefSeq" id="WP_208634539.1">
    <property type="nucleotide sequence ID" value="NZ_CP059320.1"/>
</dbReference>
<keyword evidence="5" id="KW-1133">Transmembrane helix</keyword>
<keyword evidence="4" id="KW-0676">Redox-active center</keyword>
<keyword evidence="2" id="KW-0201">Cytochrome c-type biogenesis</keyword>
<dbReference type="InterPro" id="IPR017937">
    <property type="entry name" value="Thioredoxin_CS"/>
</dbReference>
<evidence type="ECO:0000256" key="5">
    <source>
        <dbReference type="SAM" id="Phobius"/>
    </source>
</evidence>
<keyword evidence="7" id="KW-0614">Plasmid</keyword>
<dbReference type="EMBL" id="CP059320">
    <property type="protein sequence ID" value="QTH24826.1"/>
    <property type="molecule type" value="Genomic_DNA"/>
</dbReference>
<dbReference type="AlphaFoldDB" id="A0A975HGQ7"/>
<dbReference type="InterPro" id="IPR001640">
    <property type="entry name" value="Lgt"/>
</dbReference>
<dbReference type="GO" id="GO:0015036">
    <property type="term" value="F:disulfide oxidoreductase activity"/>
    <property type="evidence" value="ECO:0007669"/>
    <property type="project" value="UniProtKB-ARBA"/>
</dbReference>
<sequence length="262" mass="27679">MISVGPLALALERLFAVLGIIAFMAAASWIARRHGKDSDKAAWRALFLGLAAARLGFVAQNWSAFALEPLSIFYLWQGGFSPLAGLATAAISLVLSLRRSPALLPTGIAFVGSASVALIATSLFLASAQKPLPQGLILHSLEGEASALDDRKGKPFVINLWASWCPPCRREMPMLIEEAARSPVPILLANQGEDAAKVRTWLDGQRLTSAHILLDSDQSAAAAIGSAGLPATLFVDSKGVIRLTHVGEISRAALLAGVRKLD</sequence>
<keyword evidence="5" id="KW-0812">Transmembrane</keyword>
<keyword evidence="5" id="KW-0472">Membrane</keyword>
<evidence type="ECO:0000256" key="1">
    <source>
        <dbReference type="ARBA" id="ARBA00004196"/>
    </source>
</evidence>
<evidence type="ECO:0000256" key="4">
    <source>
        <dbReference type="ARBA" id="ARBA00023284"/>
    </source>
</evidence>
<dbReference type="InterPro" id="IPR036249">
    <property type="entry name" value="Thioredoxin-like_sf"/>
</dbReference>
<dbReference type="GO" id="GO:0005886">
    <property type="term" value="C:plasma membrane"/>
    <property type="evidence" value="ECO:0007669"/>
    <property type="project" value="InterPro"/>
</dbReference>
<name>A0A975HGQ7_9SPHN</name>
<feature type="transmembrane region" description="Helical" evidence="5">
    <location>
        <begin position="14"/>
        <end position="31"/>
    </location>
</feature>
<dbReference type="Proteomes" id="UP000664914">
    <property type="component" value="Plasmid pIBU218"/>
</dbReference>
<reference evidence="7" key="2">
    <citation type="submission" date="2021-04" db="EMBL/GenBank/DDBJ databases">
        <title>Isolation and genomic analysis of the ibuprofen-degrading bacterium Sphingomonas strain MPO218.</title>
        <authorList>
            <person name="Aulestia M."/>
            <person name="Flores A."/>
            <person name="Mangas E.L."/>
            <person name="Perez-Pulido A.J."/>
            <person name="Santero E."/>
            <person name="Camacho E.M."/>
        </authorList>
    </citation>
    <scope>NUCLEOTIDE SEQUENCE</scope>
    <source>
        <strain evidence="7">MPO218</strain>
        <plasmid evidence="7">pIBU218</plasmid>
    </source>
</reference>
<dbReference type="GO" id="GO:0017004">
    <property type="term" value="P:cytochrome complex assembly"/>
    <property type="evidence" value="ECO:0007669"/>
    <property type="project" value="UniProtKB-KW"/>
</dbReference>
<evidence type="ECO:0000313" key="7">
    <source>
        <dbReference type="EMBL" id="QTH24826.1"/>
    </source>
</evidence>
<dbReference type="GO" id="GO:0008961">
    <property type="term" value="F:phosphatidylglycerol-prolipoprotein diacylglyceryl transferase activity"/>
    <property type="evidence" value="ECO:0007669"/>
    <property type="project" value="InterPro"/>
</dbReference>
<dbReference type="GO" id="GO:0030313">
    <property type="term" value="C:cell envelope"/>
    <property type="evidence" value="ECO:0007669"/>
    <property type="project" value="UniProtKB-SubCell"/>
</dbReference>
<evidence type="ECO:0000256" key="3">
    <source>
        <dbReference type="ARBA" id="ARBA00023157"/>
    </source>
</evidence>
<gene>
    <name evidence="7" type="ORF">HRJ34_27510</name>
</gene>
<reference evidence="7" key="1">
    <citation type="submission" date="2020-07" db="EMBL/GenBank/DDBJ databases">
        <authorList>
            <person name="Camacho E."/>
        </authorList>
    </citation>
    <scope>NUCLEOTIDE SEQUENCE</scope>
    <source>
        <strain evidence="7">MPO218</strain>
        <plasmid evidence="7">pIBU218</plasmid>
    </source>
</reference>
<dbReference type="PROSITE" id="PS00194">
    <property type="entry name" value="THIOREDOXIN_1"/>
    <property type="match status" value="1"/>
</dbReference>
<dbReference type="PANTHER" id="PTHR42852:SF6">
    <property type="entry name" value="THIOL:DISULFIDE INTERCHANGE PROTEIN DSBE"/>
    <property type="match status" value="1"/>
</dbReference>
<evidence type="ECO:0000259" key="6">
    <source>
        <dbReference type="PROSITE" id="PS51352"/>
    </source>
</evidence>
<accession>A0A975HGQ7</accession>
<feature type="transmembrane region" description="Helical" evidence="5">
    <location>
        <begin position="102"/>
        <end position="126"/>
    </location>
</feature>
<dbReference type="InterPro" id="IPR013766">
    <property type="entry name" value="Thioredoxin_domain"/>
</dbReference>
<dbReference type="InterPro" id="IPR013740">
    <property type="entry name" value="Redoxin"/>
</dbReference>
<evidence type="ECO:0000313" key="8">
    <source>
        <dbReference type="Proteomes" id="UP000664914"/>
    </source>
</evidence>
<protein>
    <submittedName>
        <fullName evidence="7">TlpA family protein disulfide reductase</fullName>
    </submittedName>
</protein>
<feature type="domain" description="Thioredoxin" evidence="6">
    <location>
        <begin position="126"/>
        <end position="262"/>
    </location>
</feature>
<proteinExistence type="predicted"/>
<feature type="transmembrane region" description="Helical" evidence="5">
    <location>
        <begin position="43"/>
        <end position="62"/>
    </location>
</feature>
<dbReference type="Pfam" id="PF08534">
    <property type="entry name" value="Redoxin"/>
    <property type="match status" value="1"/>
</dbReference>
<dbReference type="CDD" id="cd02966">
    <property type="entry name" value="TlpA_like_family"/>
    <property type="match status" value="1"/>
</dbReference>
<keyword evidence="3" id="KW-1015">Disulfide bond</keyword>
<organism evidence="7 8">
    <name type="scientific">Rhizorhabdus wittichii</name>
    <dbReference type="NCBI Taxonomy" id="160791"/>
    <lineage>
        <taxon>Bacteria</taxon>
        <taxon>Pseudomonadati</taxon>
        <taxon>Pseudomonadota</taxon>
        <taxon>Alphaproteobacteria</taxon>
        <taxon>Sphingomonadales</taxon>
        <taxon>Sphingomonadaceae</taxon>
        <taxon>Rhizorhabdus</taxon>
    </lineage>
</organism>
<dbReference type="Pfam" id="PF01790">
    <property type="entry name" value="LGT"/>
    <property type="match status" value="1"/>
</dbReference>
<dbReference type="PROSITE" id="PS51352">
    <property type="entry name" value="THIOREDOXIN_2"/>
    <property type="match status" value="1"/>
</dbReference>